<dbReference type="PANTHER" id="PTHR34374">
    <property type="entry name" value="LARGE RIBOSOMAL RNA SUBUNIT ACCUMULATION PROTEIN YCED HOMOLOG 1, CHLOROPLASTIC"/>
    <property type="match status" value="1"/>
</dbReference>
<dbReference type="Pfam" id="PF02620">
    <property type="entry name" value="YceD"/>
    <property type="match status" value="1"/>
</dbReference>
<evidence type="ECO:0000313" key="2">
    <source>
        <dbReference type="Proteomes" id="UP000005104"/>
    </source>
</evidence>
<proteinExistence type="predicted"/>
<dbReference type="HOGENOM" id="CLU_100236_1_1_9"/>
<dbReference type="STRING" id="768710.DesyoDRAFT_4484"/>
<dbReference type="PANTHER" id="PTHR34374:SF1">
    <property type="entry name" value="LARGE RIBOSOMAL RNA SUBUNIT ACCUMULATION PROTEIN YCED HOMOLOG 1, CHLOROPLASTIC"/>
    <property type="match status" value="1"/>
</dbReference>
<dbReference type="Proteomes" id="UP000005104">
    <property type="component" value="Chromosome"/>
</dbReference>
<dbReference type="AlphaFoldDB" id="H5XYF9"/>
<reference evidence="1 2" key="1">
    <citation type="submission" date="2011-11" db="EMBL/GenBank/DDBJ databases">
        <title>The Noncontiguous Finished genome of Desulfosporosinus youngiae DSM 17734.</title>
        <authorList>
            <consortium name="US DOE Joint Genome Institute (JGI-PGF)"/>
            <person name="Lucas S."/>
            <person name="Han J."/>
            <person name="Lapidus A."/>
            <person name="Cheng J.-F."/>
            <person name="Goodwin L."/>
            <person name="Pitluck S."/>
            <person name="Peters L."/>
            <person name="Ovchinnikova G."/>
            <person name="Lu M."/>
            <person name="Land M.L."/>
            <person name="Hauser L."/>
            <person name="Pester M."/>
            <person name="Spring S."/>
            <person name="Ollivier B."/>
            <person name="Rattei T."/>
            <person name="Klenk H.-P."/>
            <person name="Wagner M."/>
            <person name="Loy A."/>
            <person name="Woyke T.J."/>
        </authorList>
    </citation>
    <scope>NUCLEOTIDE SEQUENCE [LARGE SCALE GENOMIC DNA]</scope>
    <source>
        <strain evidence="1 2">DSM 17734</strain>
    </source>
</reference>
<dbReference type="eggNOG" id="COG1399">
    <property type="taxonomic scope" value="Bacteria"/>
</dbReference>
<dbReference type="EMBL" id="CM001441">
    <property type="protein sequence ID" value="EHQ91438.1"/>
    <property type="molecule type" value="Genomic_DNA"/>
</dbReference>
<name>H5XYF9_9FIRM</name>
<sequence length="193" mass="21662">MCKEFSLTKKNVPTIIMNVYWGGIMKVNVAQVRLSGGETVHYDLVEDFSAFDLGIDDLSFQAPVHVQLQVNNTRKAMLVKGTIHTKLNATCGRCLEPFVYTLDLPYEDEWAFRWLATEDLLETALLLDKDEIDIKDRIFEQIVLALPMKFTCSVECQGLCPNCGANRNLAPCNCGEGTIDPRLAALAKWQSND</sequence>
<organism evidence="1 2">
    <name type="scientific">Desulfosporosinus youngiae DSM 17734</name>
    <dbReference type="NCBI Taxonomy" id="768710"/>
    <lineage>
        <taxon>Bacteria</taxon>
        <taxon>Bacillati</taxon>
        <taxon>Bacillota</taxon>
        <taxon>Clostridia</taxon>
        <taxon>Eubacteriales</taxon>
        <taxon>Desulfitobacteriaceae</taxon>
        <taxon>Desulfosporosinus</taxon>
    </lineage>
</organism>
<gene>
    <name evidence="1" type="ORF">DesyoDRAFT_4484</name>
</gene>
<protein>
    <submittedName>
        <fullName evidence="1">Putative metal-binding protein, possibly nucleic-acid binding</fullName>
    </submittedName>
</protein>
<keyword evidence="2" id="KW-1185">Reference proteome</keyword>
<dbReference type="InterPro" id="IPR003772">
    <property type="entry name" value="YceD"/>
</dbReference>
<accession>H5XYF9</accession>
<evidence type="ECO:0000313" key="1">
    <source>
        <dbReference type="EMBL" id="EHQ91438.1"/>
    </source>
</evidence>